<dbReference type="Pfam" id="PF13564">
    <property type="entry name" value="DoxX_2"/>
    <property type="match status" value="1"/>
</dbReference>
<evidence type="ECO:0000256" key="2">
    <source>
        <dbReference type="ARBA" id="ARBA00022692"/>
    </source>
</evidence>
<evidence type="ECO:0000256" key="5">
    <source>
        <dbReference type="SAM" id="Phobius"/>
    </source>
</evidence>
<dbReference type="InterPro" id="IPR032808">
    <property type="entry name" value="DoxX"/>
</dbReference>
<evidence type="ECO:0000313" key="6">
    <source>
        <dbReference type="EMBL" id="MCS7477260.1"/>
    </source>
</evidence>
<dbReference type="EMBL" id="JANYMP010000004">
    <property type="protein sequence ID" value="MCS7477260.1"/>
    <property type="molecule type" value="Genomic_DNA"/>
</dbReference>
<keyword evidence="7" id="KW-1185">Reference proteome</keyword>
<evidence type="ECO:0000256" key="3">
    <source>
        <dbReference type="ARBA" id="ARBA00022989"/>
    </source>
</evidence>
<proteinExistence type="predicted"/>
<gene>
    <name evidence="6" type="ORF">NZH93_10390</name>
</gene>
<keyword evidence="4 5" id="KW-0472">Membrane</keyword>
<accession>A0A9X2VID3</accession>
<comment type="subcellular location">
    <subcellularLocation>
        <location evidence="1">Membrane</location>
        <topology evidence="1">Multi-pass membrane protein</topology>
    </subcellularLocation>
</comment>
<keyword evidence="2 5" id="KW-0812">Transmembrane</keyword>
<dbReference type="AlphaFoldDB" id="A0A9X2VID3"/>
<evidence type="ECO:0000256" key="4">
    <source>
        <dbReference type="ARBA" id="ARBA00023136"/>
    </source>
</evidence>
<feature type="transmembrane region" description="Helical" evidence="5">
    <location>
        <begin position="12"/>
        <end position="36"/>
    </location>
</feature>
<dbReference type="RefSeq" id="WP_259622771.1">
    <property type="nucleotide sequence ID" value="NZ_JANYMP010000004.1"/>
</dbReference>
<feature type="transmembrane region" description="Helical" evidence="5">
    <location>
        <begin position="105"/>
        <end position="123"/>
    </location>
</feature>
<feature type="transmembrane region" description="Helical" evidence="5">
    <location>
        <begin position="56"/>
        <end position="74"/>
    </location>
</feature>
<feature type="transmembrane region" description="Helical" evidence="5">
    <location>
        <begin position="81"/>
        <end position="99"/>
    </location>
</feature>
<protein>
    <submittedName>
        <fullName evidence="6">DoxX family protein</fullName>
    </submittedName>
</protein>
<dbReference type="GO" id="GO:0016020">
    <property type="term" value="C:membrane"/>
    <property type="evidence" value="ECO:0007669"/>
    <property type="project" value="UniProtKB-SubCell"/>
</dbReference>
<comment type="caution">
    <text evidence="6">The sequence shown here is derived from an EMBL/GenBank/DDBJ whole genome shotgun (WGS) entry which is preliminary data.</text>
</comment>
<sequence length="133" mass="14091">MTATPLPTARNRAVSTTFVVLRVLVALMFVVASAGPKFFGEVYAVEIFTEIGAGQWFRYLVGFLELAGGVGLLVPRLVAPAAIGLVGLMVGAAFTQVVILDNPAFVVTPVVLGVLCGLIAWHHRASLRTLLSR</sequence>
<organism evidence="6 7">
    <name type="scientific">Umezawaea endophytica</name>
    <dbReference type="NCBI Taxonomy" id="1654476"/>
    <lineage>
        <taxon>Bacteria</taxon>
        <taxon>Bacillati</taxon>
        <taxon>Actinomycetota</taxon>
        <taxon>Actinomycetes</taxon>
        <taxon>Pseudonocardiales</taxon>
        <taxon>Pseudonocardiaceae</taxon>
        <taxon>Umezawaea</taxon>
    </lineage>
</organism>
<evidence type="ECO:0000256" key="1">
    <source>
        <dbReference type="ARBA" id="ARBA00004141"/>
    </source>
</evidence>
<reference evidence="6" key="1">
    <citation type="submission" date="2022-08" db="EMBL/GenBank/DDBJ databases">
        <authorList>
            <person name="Tistechok S."/>
            <person name="Samborskyy M."/>
            <person name="Roman I."/>
        </authorList>
    </citation>
    <scope>NUCLEOTIDE SEQUENCE</scope>
    <source>
        <strain evidence="6">DSM 103496</strain>
    </source>
</reference>
<name>A0A9X2VID3_9PSEU</name>
<dbReference type="Proteomes" id="UP001141259">
    <property type="component" value="Unassembled WGS sequence"/>
</dbReference>
<keyword evidence="3 5" id="KW-1133">Transmembrane helix</keyword>
<evidence type="ECO:0000313" key="7">
    <source>
        <dbReference type="Proteomes" id="UP001141259"/>
    </source>
</evidence>